<dbReference type="PANTHER" id="PTHR42775">
    <property type="entry name" value="PERMEASE RV2963-RELATED"/>
    <property type="match status" value="1"/>
</dbReference>
<comment type="subcellular location">
    <subcellularLocation>
        <location evidence="1">Cell membrane</location>
        <topology evidence="1">Multi-pass membrane protein</topology>
    </subcellularLocation>
</comment>
<evidence type="ECO:0000256" key="6">
    <source>
        <dbReference type="ARBA" id="ARBA00023136"/>
    </source>
</evidence>
<accession>A0A543J989</accession>
<feature type="transmembrane region" description="Helical" evidence="7">
    <location>
        <begin position="87"/>
        <end position="109"/>
    </location>
</feature>
<dbReference type="GO" id="GO:0005886">
    <property type="term" value="C:plasma membrane"/>
    <property type="evidence" value="ECO:0007669"/>
    <property type="project" value="UniProtKB-SubCell"/>
</dbReference>
<evidence type="ECO:0000256" key="4">
    <source>
        <dbReference type="ARBA" id="ARBA00022692"/>
    </source>
</evidence>
<dbReference type="PANTHER" id="PTHR42775:SF2">
    <property type="entry name" value="PERMEASE"/>
    <property type="match status" value="1"/>
</dbReference>
<keyword evidence="6 7" id="KW-0472">Membrane</keyword>
<evidence type="ECO:0000256" key="3">
    <source>
        <dbReference type="ARBA" id="ARBA00022475"/>
    </source>
</evidence>
<protein>
    <recommendedName>
        <fullName evidence="10">Permease</fullName>
    </recommendedName>
</protein>
<name>A0A543J989_9PSEU</name>
<keyword evidence="5 7" id="KW-1133">Transmembrane helix</keyword>
<comment type="similarity">
    <text evidence="2">Belongs to the UPF0718 family.</text>
</comment>
<feature type="transmembrane region" description="Helical" evidence="7">
    <location>
        <begin position="207"/>
        <end position="224"/>
    </location>
</feature>
<dbReference type="OrthoDB" id="9810876at2"/>
<dbReference type="InterPro" id="IPR053166">
    <property type="entry name" value="UPF0718_permease"/>
</dbReference>
<evidence type="ECO:0008006" key="10">
    <source>
        <dbReference type="Google" id="ProtNLM"/>
    </source>
</evidence>
<gene>
    <name evidence="8" type="ORF">FHX81_1693</name>
</gene>
<organism evidence="8 9">
    <name type="scientific">Saccharothrix saharensis</name>
    <dbReference type="NCBI Taxonomy" id="571190"/>
    <lineage>
        <taxon>Bacteria</taxon>
        <taxon>Bacillati</taxon>
        <taxon>Actinomycetota</taxon>
        <taxon>Actinomycetes</taxon>
        <taxon>Pseudonocardiales</taxon>
        <taxon>Pseudonocardiaceae</taxon>
        <taxon>Saccharothrix</taxon>
    </lineage>
</organism>
<keyword evidence="9" id="KW-1185">Reference proteome</keyword>
<feature type="transmembrane region" description="Helical" evidence="7">
    <location>
        <begin position="177"/>
        <end position="195"/>
    </location>
</feature>
<keyword evidence="3" id="KW-1003">Cell membrane</keyword>
<feature type="transmembrane region" description="Helical" evidence="7">
    <location>
        <begin position="52"/>
        <end position="75"/>
    </location>
</feature>
<feature type="transmembrane region" description="Helical" evidence="7">
    <location>
        <begin position="7"/>
        <end position="32"/>
    </location>
</feature>
<keyword evidence="4 7" id="KW-0812">Transmembrane</keyword>
<evidence type="ECO:0000256" key="1">
    <source>
        <dbReference type="ARBA" id="ARBA00004651"/>
    </source>
</evidence>
<evidence type="ECO:0000313" key="8">
    <source>
        <dbReference type="EMBL" id="TQM79386.1"/>
    </source>
</evidence>
<dbReference type="Proteomes" id="UP000316628">
    <property type="component" value="Unassembled WGS sequence"/>
</dbReference>
<evidence type="ECO:0000313" key="9">
    <source>
        <dbReference type="Proteomes" id="UP000316628"/>
    </source>
</evidence>
<evidence type="ECO:0000256" key="2">
    <source>
        <dbReference type="ARBA" id="ARBA00006386"/>
    </source>
</evidence>
<proteinExistence type="inferred from homology"/>
<dbReference type="Pfam" id="PF03773">
    <property type="entry name" value="ArsP_1"/>
    <property type="match status" value="1"/>
</dbReference>
<reference evidence="8 9" key="1">
    <citation type="submission" date="2019-06" db="EMBL/GenBank/DDBJ databases">
        <title>Sequencing the genomes of 1000 actinobacteria strains.</title>
        <authorList>
            <person name="Klenk H.-P."/>
        </authorList>
    </citation>
    <scope>NUCLEOTIDE SEQUENCE [LARGE SCALE GENOMIC DNA]</scope>
    <source>
        <strain evidence="8 9">DSM 45456</strain>
    </source>
</reference>
<evidence type="ECO:0000256" key="7">
    <source>
        <dbReference type="SAM" id="Phobius"/>
    </source>
</evidence>
<comment type="caution">
    <text evidence="8">The sequence shown here is derived from an EMBL/GenBank/DDBJ whole genome shotgun (WGS) entry which is preliminary data.</text>
</comment>
<sequence>MSEALRVTLTFAALAAELIALFLLVSMAVVLLNRKLGEKRLQSWLAGGTFMAPLKGIALGALTPFCSCSTLPMLLGMLKAGAPFSAAAAFLISSPLLDPIILGVVALLFGWKIMVGYAAVTFVTTLLLALLWDRLGLAQDVKRVRVAGSGEHEEPWRGFKPELRPAWEQTKSGMKPLLLPLFIGLSVGALVYGFVPESFLLDVAGPGSFWAVPIAAVVGIPLYVRTESALPVGLALTSAGMGIGPVFALIIGGAGASIPEVSMLTAVFKPRLVATFVGSILAVAITGGFLIPLFA</sequence>
<feature type="transmembrane region" description="Helical" evidence="7">
    <location>
        <begin position="115"/>
        <end position="135"/>
    </location>
</feature>
<dbReference type="EMBL" id="VFPP01000001">
    <property type="protein sequence ID" value="TQM79386.1"/>
    <property type="molecule type" value="Genomic_DNA"/>
</dbReference>
<dbReference type="AlphaFoldDB" id="A0A543J989"/>
<feature type="transmembrane region" description="Helical" evidence="7">
    <location>
        <begin position="231"/>
        <end position="252"/>
    </location>
</feature>
<feature type="transmembrane region" description="Helical" evidence="7">
    <location>
        <begin position="272"/>
        <end position="294"/>
    </location>
</feature>
<dbReference type="InterPro" id="IPR005524">
    <property type="entry name" value="DUF318"/>
</dbReference>
<evidence type="ECO:0000256" key="5">
    <source>
        <dbReference type="ARBA" id="ARBA00022989"/>
    </source>
</evidence>